<evidence type="ECO:0000256" key="3">
    <source>
        <dbReference type="ARBA" id="ARBA00022729"/>
    </source>
</evidence>
<evidence type="ECO:0000313" key="9">
    <source>
        <dbReference type="Proteomes" id="UP000265926"/>
    </source>
</evidence>
<organism evidence="8 9">
    <name type="scientific">Maribellus luteus</name>
    <dbReference type="NCBI Taxonomy" id="2305463"/>
    <lineage>
        <taxon>Bacteria</taxon>
        <taxon>Pseudomonadati</taxon>
        <taxon>Bacteroidota</taxon>
        <taxon>Bacteroidia</taxon>
        <taxon>Marinilabiliales</taxon>
        <taxon>Prolixibacteraceae</taxon>
        <taxon>Maribellus</taxon>
    </lineage>
</organism>
<evidence type="ECO:0000313" key="8">
    <source>
        <dbReference type="EMBL" id="RIJ50424.1"/>
    </source>
</evidence>
<dbReference type="InterPro" id="IPR033985">
    <property type="entry name" value="SusD-like_N"/>
</dbReference>
<keyword evidence="3" id="KW-0732">Signal</keyword>
<proteinExistence type="inferred from homology"/>
<dbReference type="OrthoDB" id="724176at2"/>
<evidence type="ECO:0000256" key="5">
    <source>
        <dbReference type="ARBA" id="ARBA00023237"/>
    </source>
</evidence>
<feature type="domain" description="SusD-like N-terminal" evidence="7">
    <location>
        <begin position="116"/>
        <end position="237"/>
    </location>
</feature>
<keyword evidence="4" id="KW-0472">Membrane</keyword>
<dbReference type="Gene3D" id="1.25.40.390">
    <property type="match status" value="1"/>
</dbReference>
<dbReference type="GO" id="GO:0009279">
    <property type="term" value="C:cell outer membrane"/>
    <property type="evidence" value="ECO:0007669"/>
    <property type="project" value="UniProtKB-SubCell"/>
</dbReference>
<dbReference type="SUPFAM" id="SSF48452">
    <property type="entry name" value="TPR-like"/>
    <property type="match status" value="1"/>
</dbReference>
<name>A0A399T620_9BACT</name>
<dbReference type="Pfam" id="PF07980">
    <property type="entry name" value="SusD_RagB"/>
    <property type="match status" value="1"/>
</dbReference>
<comment type="subcellular location">
    <subcellularLocation>
        <location evidence="1">Cell outer membrane</location>
    </subcellularLocation>
</comment>
<keyword evidence="5" id="KW-0998">Cell outer membrane</keyword>
<accession>A0A399T620</accession>
<protein>
    <submittedName>
        <fullName evidence="8">RagB/SusD family nutrient uptake outer membrane protein</fullName>
    </submittedName>
</protein>
<dbReference type="PROSITE" id="PS51257">
    <property type="entry name" value="PROKAR_LIPOPROTEIN"/>
    <property type="match status" value="1"/>
</dbReference>
<evidence type="ECO:0000256" key="4">
    <source>
        <dbReference type="ARBA" id="ARBA00023136"/>
    </source>
</evidence>
<dbReference type="InterPro" id="IPR012944">
    <property type="entry name" value="SusD_RagB_dom"/>
</dbReference>
<feature type="domain" description="RagB/SusD" evidence="6">
    <location>
        <begin position="336"/>
        <end position="671"/>
    </location>
</feature>
<evidence type="ECO:0000259" key="7">
    <source>
        <dbReference type="Pfam" id="PF14322"/>
    </source>
</evidence>
<keyword evidence="9" id="KW-1185">Reference proteome</keyword>
<dbReference type="AlphaFoldDB" id="A0A399T620"/>
<dbReference type="Proteomes" id="UP000265926">
    <property type="component" value="Unassembled WGS sequence"/>
</dbReference>
<evidence type="ECO:0000256" key="1">
    <source>
        <dbReference type="ARBA" id="ARBA00004442"/>
    </source>
</evidence>
<dbReference type="Pfam" id="PF14322">
    <property type="entry name" value="SusD-like_3"/>
    <property type="match status" value="1"/>
</dbReference>
<sequence>MRKIYNRLAFIVLFALFGCNSFLDILPDDKAELEDAFKDKYNSEKYLFTCYKSLPNYVSPTSTLGISGGGDILYSERNTGGGLSAGPPAPMMAFLRGNNTTNPLMNFWDGYNGAPESLWEGIRHCNVFLEQILMENGGPRDLEEELRTRWIAEAKAIKAYLHFYLFQLYGPIPIVDYAIPISEKGDKVNVHRAPVDEVVDYIVNTLDEAIVDLPYMNELDVVSEFGRFTKTIALSIKAKTLVLAASPIFNNNNYYSGYADKRGVELFPLGDSNERWERALAACDEACRSAEDDGAVILITNDGGNNAIRGINMTNISDTTKAMVSLRQAVTESWNPEVIWAVNESTTLLQRWSTMLSNDEWFNINGTAGNDIGQRHGPTLNIVEEFYSSNGIPIDEDAEWESNGWYQNRYNTQLPDVGHSKYFIKDGQETAILHFNRSLRFYASVGFDGGIWEGREKSLTEASFPNMLRHYGSGMKHSETYGGYPYAGYLAKKLSHLRTTYTETRVTLIREDYSFPIIRLADMYLLLAECLNEVGGPSKTDSQGNNAYYYLDLIRARVGMEGVVDSWNKYAKSGYKTKPNDISGLRDIIRQERINELAFEGHFYYDVRRWLMAEDMFNKPILGWNQYGENKKDFYNIRVLLVPRFSMKDYLMPIRTNSLLQNPNLVQNPGW</sequence>
<dbReference type="EMBL" id="QWGR01000001">
    <property type="protein sequence ID" value="RIJ50424.1"/>
    <property type="molecule type" value="Genomic_DNA"/>
</dbReference>
<evidence type="ECO:0000259" key="6">
    <source>
        <dbReference type="Pfam" id="PF07980"/>
    </source>
</evidence>
<reference evidence="8 9" key="1">
    <citation type="submission" date="2018-08" db="EMBL/GenBank/DDBJ databases">
        <title>Pallidiluteibacterium maritimus gen. nov., sp. nov., isolated from coastal sediment.</title>
        <authorList>
            <person name="Zhou L.Y."/>
        </authorList>
    </citation>
    <scope>NUCLEOTIDE SEQUENCE [LARGE SCALE GENOMIC DNA]</scope>
    <source>
        <strain evidence="8 9">XSD2</strain>
    </source>
</reference>
<dbReference type="InterPro" id="IPR011990">
    <property type="entry name" value="TPR-like_helical_dom_sf"/>
</dbReference>
<evidence type="ECO:0000256" key="2">
    <source>
        <dbReference type="ARBA" id="ARBA00006275"/>
    </source>
</evidence>
<comment type="similarity">
    <text evidence="2">Belongs to the SusD family.</text>
</comment>
<comment type="caution">
    <text evidence="8">The sequence shown here is derived from an EMBL/GenBank/DDBJ whole genome shotgun (WGS) entry which is preliminary data.</text>
</comment>
<gene>
    <name evidence="8" type="ORF">D1614_00330</name>
</gene>
<dbReference type="RefSeq" id="WP_119435894.1">
    <property type="nucleotide sequence ID" value="NZ_QWGR01000001.1"/>
</dbReference>